<feature type="non-terminal residue" evidence="2">
    <location>
        <position position="1"/>
    </location>
</feature>
<gene>
    <name evidence="2" type="ORF">HaLaN_18832</name>
</gene>
<dbReference type="AlphaFoldDB" id="A0A699ZZC6"/>
<dbReference type="Proteomes" id="UP000485058">
    <property type="component" value="Unassembled WGS sequence"/>
</dbReference>
<proteinExistence type="predicted"/>
<comment type="caution">
    <text evidence="2">The sequence shown here is derived from an EMBL/GenBank/DDBJ whole genome shotgun (WGS) entry which is preliminary data.</text>
</comment>
<feature type="compositionally biased region" description="Polar residues" evidence="1">
    <location>
        <begin position="1"/>
        <end position="20"/>
    </location>
</feature>
<name>A0A699ZZC6_HAELA</name>
<sequence>MLANKTVSVRSVSARPTTTRLAPPQAAGKHLGNMLAPAVGAVTRVSQGLVEGSNKVDAKDMLSKMELGGDLAKLDKEIGEQVTGAVRQGAVDVKAEVVEDVKAVQEAANRGEPITKQQADGIQSNLAQLKSIVGA</sequence>
<evidence type="ECO:0000256" key="1">
    <source>
        <dbReference type="SAM" id="MobiDB-lite"/>
    </source>
</evidence>
<accession>A0A699ZZC6</accession>
<protein>
    <submittedName>
        <fullName evidence="2">Uncharacterized protein</fullName>
    </submittedName>
</protein>
<feature type="region of interest" description="Disordered" evidence="1">
    <location>
        <begin position="1"/>
        <end position="28"/>
    </location>
</feature>
<dbReference type="EMBL" id="BLLF01001844">
    <property type="protein sequence ID" value="GFH21512.1"/>
    <property type="molecule type" value="Genomic_DNA"/>
</dbReference>
<evidence type="ECO:0000313" key="2">
    <source>
        <dbReference type="EMBL" id="GFH21512.1"/>
    </source>
</evidence>
<organism evidence="2 3">
    <name type="scientific">Haematococcus lacustris</name>
    <name type="common">Green alga</name>
    <name type="synonym">Haematococcus pluvialis</name>
    <dbReference type="NCBI Taxonomy" id="44745"/>
    <lineage>
        <taxon>Eukaryota</taxon>
        <taxon>Viridiplantae</taxon>
        <taxon>Chlorophyta</taxon>
        <taxon>core chlorophytes</taxon>
        <taxon>Chlorophyceae</taxon>
        <taxon>CS clade</taxon>
        <taxon>Chlamydomonadales</taxon>
        <taxon>Haematococcaceae</taxon>
        <taxon>Haematococcus</taxon>
    </lineage>
</organism>
<evidence type="ECO:0000313" key="3">
    <source>
        <dbReference type="Proteomes" id="UP000485058"/>
    </source>
</evidence>
<keyword evidence="3" id="KW-1185">Reference proteome</keyword>
<reference evidence="2 3" key="1">
    <citation type="submission" date="2020-02" db="EMBL/GenBank/DDBJ databases">
        <title>Draft genome sequence of Haematococcus lacustris strain NIES-144.</title>
        <authorList>
            <person name="Morimoto D."/>
            <person name="Nakagawa S."/>
            <person name="Yoshida T."/>
            <person name="Sawayama S."/>
        </authorList>
    </citation>
    <scope>NUCLEOTIDE SEQUENCE [LARGE SCALE GENOMIC DNA]</scope>
    <source>
        <strain evidence="2 3">NIES-144</strain>
    </source>
</reference>